<dbReference type="InterPro" id="IPR054058">
    <property type="entry name" value="HTH_67"/>
</dbReference>
<keyword evidence="2" id="KW-1185">Reference proteome</keyword>
<dbReference type="Pfam" id="PF21863">
    <property type="entry name" value="HTH_67"/>
    <property type="match status" value="1"/>
</dbReference>
<reference evidence="1" key="1">
    <citation type="submission" date="2020-10" db="EMBL/GenBank/DDBJ databases">
        <title>Taxonomic study of unclassified bacteria belonging to the class Ktedonobacteria.</title>
        <authorList>
            <person name="Yabe S."/>
            <person name="Wang C.M."/>
            <person name="Zheng Y."/>
            <person name="Sakai Y."/>
            <person name="Cavaletti L."/>
            <person name="Monciardini P."/>
            <person name="Donadio S."/>
        </authorList>
    </citation>
    <scope>NUCLEOTIDE SEQUENCE</scope>
    <source>
        <strain evidence="1">ID150040</strain>
    </source>
</reference>
<comment type="caution">
    <text evidence="1">The sequence shown here is derived from an EMBL/GenBank/DDBJ whole genome shotgun (WGS) entry which is preliminary data.</text>
</comment>
<dbReference type="EMBL" id="BNJK01000002">
    <property type="protein sequence ID" value="GHO99207.1"/>
    <property type="molecule type" value="Genomic_DNA"/>
</dbReference>
<dbReference type="RefSeq" id="WP_220209857.1">
    <property type="nucleotide sequence ID" value="NZ_BNJK01000002.1"/>
</dbReference>
<proteinExistence type="predicted"/>
<evidence type="ECO:0008006" key="3">
    <source>
        <dbReference type="Google" id="ProtNLM"/>
    </source>
</evidence>
<evidence type="ECO:0000313" key="1">
    <source>
        <dbReference type="EMBL" id="GHO99207.1"/>
    </source>
</evidence>
<dbReference type="NCBIfam" id="NF047719">
    <property type="entry name" value="SCO6745_fam_HTH"/>
    <property type="match status" value="1"/>
</dbReference>
<protein>
    <recommendedName>
        <fullName evidence="3">SalK</fullName>
    </recommendedName>
</protein>
<dbReference type="Proteomes" id="UP000597444">
    <property type="component" value="Unassembled WGS sequence"/>
</dbReference>
<gene>
    <name evidence="1" type="ORF">KSF_092550</name>
</gene>
<name>A0A8J3IYQ3_9CHLR</name>
<evidence type="ECO:0000313" key="2">
    <source>
        <dbReference type="Proteomes" id="UP000597444"/>
    </source>
</evidence>
<dbReference type="AlphaFoldDB" id="A0A8J3IYQ3"/>
<accession>A0A8J3IYQ3</accession>
<organism evidence="1 2">
    <name type="scientific">Reticulibacter mediterranei</name>
    <dbReference type="NCBI Taxonomy" id="2778369"/>
    <lineage>
        <taxon>Bacteria</taxon>
        <taxon>Bacillati</taxon>
        <taxon>Chloroflexota</taxon>
        <taxon>Ktedonobacteria</taxon>
        <taxon>Ktedonobacterales</taxon>
        <taxon>Reticulibacteraceae</taxon>
        <taxon>Reticulibacter</taxon>
    </lineage>
</organism>
<sequence length="292" mass="32421">MATEQGGMQPDAARLAWRRLEPYHAIIYFAPEARQAYKEIGLKGYWMGYFASRSAPLGQVPASVVTATFFNFHPSMVGRALPDAWRFASPEQVLEARYASADEALRRLLGQDIASAAMQEAAIIARRAVEACSVAGRPLFAAYTELPWPSEPHMVLWHAATLLREYRGDGHVVSLLAEGLDGCEAHVTFAGTGIVNREQLQPARGWSDEEWQAAQKRLYARGLLGEDGLLTEEGVAVRQAVEERTDLLALPPWQYLGSERMTRLLELVYPFSERIVEEGGIPIPNPMGLTWP</sequence>